<name>A0ABV5B229_9BACL</name>
<dbReference type="SUPFAM" id="SSF53756">
    <property type="entry name" value="UDP-Glycosyltransferase/glycogen phosphorylase"/>
    <property type="match status" value="1"/>
</dbReference>
<evidence type="ECO:0000313" key="4">
    <source>
        <dbReference type="Proteomes" id="UP001580346"/>
    </source>
</evidence>
<organism evidence="3 4">
    <name type="scientific">Paenibacillus enshidis</name>
    <dbReference type="NCBI Taxonomy" id="1458439"/>
    <lineage>
        <taxon>Bacteria</taxon>
        <taxon>Bacillati</taxon>
        <taxon>Bacillota</taxon>
        <taxon>Bacilli</taxon>
        <taxon>Bacillales</taxon>
        <taxon>Paenibacillaceae</taxon>
        <taxon>Paenibacillus</taxon>
    </lineage>
</organism>
<accession>A0ABV5B229</accession>
<feature type="domain" description="Glycosyltransferase subfamily 4-like N-terminal" evidence="2">
    <location>
        <begin position="15"/>
        <end position="207"/>
    </location>
</feature>
<evidence type="ECO:0000259" key="1">
    <source>
        <dbReference type="Pfam" id="PF00534"/>
    </source>
</evidence>
<keyword evidence="3" id="KW-0808">Transferase</keyword>
<dbReference type="Pfam" id="PF13439">
    <property type="entry name" value="Glyco_transf_4"/>
    <property type="match status" value="1"/>
</dbReference>
<keyword evidence="3" id="KW-0328">Glycosyltransferase</keyword>
<dbReference type="PANTHER" id="PTHR12526">
    <property type="entry name" value="GLYCOSYLTRANSFERASE"/>
    <property type="match status" value="1"/>
</dbReference>
<dbReference type="EMBL" id="JBHHMI010000038">
    <property type="protein sequence ID" value="MFB5269739.1"/>
    <property type="molecule type" value="Genomic_DNA"/>
</dbReference>
<gene>
    <name evidence="3" type="ORF">ACE41H_23575</name>
</gene>
<dbReference type="InterPro" id="IPR001296">
    <property type="entry name" value="Glyco_trans_1"/>
</dbReference>
<dbReference type="EC" id="2.4.-.-" evidence="3"/>
<dbReference type="GO" id="GO:0016757">
    <property type="term" value="F:glycosyltransferase activity"/>
    <property type="evidence" value="ECO:0007669"/>
    <property type="project" value="UniProtKB-KW"/>
</dbReference>
<dbReference type="CDD" id="cd03801">
    <property type="entry name" value="GT4_PimA-like"/>
    <property type="match status" value="1"/>
</dbReference>
<reference evidence="3 4" key="1">
    <citation type="submission" date="2024-09" db="EMBL/GenBank/DDBJ databases">
        <title>Paenibacillus zeirhizospherea sp. nov., isolated from surface of the maize (Zea mays) roots in a horticulture field, Hungary.</title>
        <authorList>
            <person name="Marton D."/>
            <person name="Farkas M."/>
            <person name="Bedics A."/>
            <person name="Toth E."/>
            <person name="Tancsics A."/>
            <person name="Boka K."/>
            <person name="Maroti G."/>
            <person name="Kriszt B."/>
            <person name="Cserhati M."/>
        </authorList>
    </citation>
    <scope>NUCLEOTIDE SEQUENCE [LARGE SCALE GENOMIC DNA]</scope>
    <source>
        <strain evidence="3 4">KCTC 33519</strain>
    </source>
</reference>
<dbReference type="InterPro" id="IPR028098">
    <property type="entry name" value="Glyco_trans_4-like_N"/>
</dbReference>
<dbReference type="Proteomes" id="UP001580346">
    <property type="component" value="Unassembled WGS sequence"/>
</dbReference>
<keyword evidence="4" id="KW-1185">Reference proteome</keyword>
<dbReference type="RefSeq" id="WP_375358010.1">
    <property type="nucleotide sequence ID" value="NZ_JBHHMI010000038.1"/>
</dbReference>
<evidence type="ECO:0000259" key="2">
    <source>
        <dbReference type="Pfam" id="PF13439"/>
    </source>
</evidence>
<evidence type="ECO:0000313" key="3">
    <source>
        <dbReference type="EMBL" id="MFB5269739.1"/>
    </source>
</evidence>
<dbReference type="Pfam" id="PF00534">
    <property type="entry name" value="Glycos_transf_1"/>
    <property type="match status" value="1"/>
</dbReference>
<dbReference type="PANTHER" id="PTHR12526:SF634">
    <property type="entry name" value="BLL3361 PROTEIN"/>
    <property type="match status" value="1"/>
</dbReference>
<protein>
    <submittedName>
        <fullName evidence="3">Glycosyltransferase family 4 protein</fullName>
        <ecNumber evidence="3">2.4.-.-</ecNumber>
    </submittedName>
</protein>
<comment type="caution">
    <text evidence="3">The sequence shown here is derived from an EMBL/GenBank/DDBJ whole genome shotgun (WGS) entry which is preliminary data.</text>
</comment>
<sequence>MKILLATYWHVPHLGGVWSYMEQLKERLEVLGHEVDLLGYGDEEGTFVHIVNQNRKLYSDKVLPLLQSMLNHSAYPEIHINHLIQYTEFRRYVYELSVAYLGLNSYDIIHTQDVISTASINRIRPQKAALVATLHGCVAQEIGLQLETIHKSPTSHVAREYYDQLEHLGATSADRTIVANQWLKRTLTEGFHVPADKLQVLHYGFDTHAFLKKLERRSEVQRPSDKKVIIYSGRLVELKGVQHLIEALHWLKKRRNDWVCWIVGEGDKMTELRFQAKYLKLTTDIVFMGKQDDIPGLLKQADVYVIPSIIENQPLSLIEAQLAGKAIIASDVGGLPEMVEHNVTGLLVPPKNPLELYKMLERLLGDDPLRERLGSQAKQWAMTHWSLDKMTDMVMNVYSSVIAERSSQAYEPSQPMGTI</sequence>
<dbReference type="Gene3D" id="3.40.50.2000">
    <property type="entry name" value="Glycogen Phosphorylase B"/>
    <property type="match status" value="2"/>
</dbReference>
<feature type="domain" description="Glycosyl transferase family 1" evidence="1">
    <location>
        <begin position="215"/>
        <end position="380"/>
    </location>
</feature>
<proteinExistence type="predicted"/>